<dbReference type="PANTHER" id="PTHR39428">
    <property type="entry name" value="F420H(2)-DEPENDENT QUINONE REDUCTASE RV1261C"/>
    <property type="match status" value="1"/>
</dbReference>
<dbReference type="GO" id="GO:0005886">
    <property type="term" value="C:plasma membrane"/>
    <property type="evidence" value="ECO:0007669"/>
    <property type="project" value="TreeGrafter"/>
</dbReference>
<dbReference type="Proteomes" id="UP000295431">
    <property type="component" value="Unassembled WGS sequence"/>
</dbReference>
<comment type="caution">
    <text evidence="3">The sequence shown here is derived from an EMBL/GenBank/DDBJ whole genome shotgun (WGS) entry which is preliminary data.</text>
</comment>
<dbReference type="PANTHER" id="PTHR39428:SF1">
    <property type="entry name" value="F420H(2)-DEPENDENT QUINONE REDUCTASE RV1261C"/>
    <property type="match status" value="1"/>
</dbReference>
<dbReference type="Pfam" id="PF04075">
    <property type="entry name" value="F420H2_quin_red"/>
    <property type="match status" value="1"/>
</dbReference>
<evidence type="ECO:0000313" key="3">
    <source>
        <dbReference type="EMBL" id="TDC19907.1"/>
    </source>
</evidence>
<dbReference type="OrthoDB" id="8225825at2"/>
<keyword evidence="4" id="KW-1185">Reference proteome</keyword>
<proteinExistence type="inferred from homology"/>
<dbReference type="NCBIfam" id="TIGR00026">
    <property type="entry name" value="hi_GC_TIGR00026"/>
    <property type="match status" value="1"/>
</dbReference>
<dbReference type="InterPro" id="IPR012349">
    <property type="entry name" value="Split_barrel_FMN-bd"/>
</dbReference>
<evidence type="ECO:0000256" key="2">
    <source>
        <dbReference type="ARBA" id="ARBA00049106"/>
    </source>
</evidence>
<accession>A0A4R4PEC1</accession>
<name>A0A4R4PEC1_9ACTN</name>
<evidence type="ECO:0000256" key="1">
    <source>
        <dbReference type="ARBA" id="ARBA00008710"/>
    </source>
</evidence>
<gene>
    <name evidence="3" type="ORF">E1284_01845</name>
</gene>
<dbReference type="GO" id="GO:0070967">
    <property type="term" value="F:coenzyme F420 binding"/>
    <property type="evidence" value="ECO:0007669"/>
    <property type="project" value="TreeGrafter"/>
</dbReference>
<dbReference type="InterPro" id="IPR004378">
    <property type="entry name" value="F420H2_quin_Rdtase"/>
</dbReference>
<protein>
    <submittedName>
        <fullName evidence="3">Nitroreductase family deazaflavin-dependent oxidoreductase</fullName>
    </submittedName>
</protein>
<reference evidence="3 4" key="1">
    <citation type="submission" date="2019-03" db="EMBL/GenBank/DDBJ databases">
        <title>Draft genome sequences of novel Actinobacteria.</title>
        <authorList>
            <person name="Sahin N."/>
            <person name="Ay H."/>
            <person name="Saygin H."/>
        </authorList>
    </citation>
    <scope>NUCLEOTIDE SEQUENCE [LARGE SCALE GENOMIC DNA]</scope>
    <source>
        <strain evidence="3 4">DSM 45347</strain>
    </source>
</reference>
<evidence type="ECO:0000313" key="4">
    <source>
        <dbReference type="Proteomes" id="UP000295431"/>
    </source>
</evidence>
<dbReference type="GO" id="GO:0016491">
    <property type="term" value="F:oxidoreductase activity"/>
    <property type="evidence" value="ECO:0007669"/>
    <property type="project" value="InterPro"/>
</dbReference>
<dbReference type="RefSeq" id="WP_131936330.1">
    <property type="nucleotide sequence ID" value="NZ_BAAAMX010000009.1"/>
</dbReference>
<dbReference type="AlphaFoldDB" id="A0A4R4PEC1"/>
<dbReference type="EMBL" id="SMJW01000004">
    <property type="protein sequence ID" value="TDC19907.1"/>
    <property type="molecule type" value="Genomic_DNA"/>
</dbReference>
<comment type="similarity">
    <text evidence="1">Belongs to the F420H(2)-dependent quinone reductase family.</text>
</comment>
<comment type="catalytic activity">
    <reaction evidence="2">
        <text>oxidized coenzyme F420-(gamma-L-Glu)(n) + a quinol + H(+) = reduced coenzyme F420-(gamma-L-Glu)(n) + a quinone</text>
        <dbReference type="Rhea" id="RHEA:39663"/>
        <dbReference type="Rhea" id="RHEA-COMP:12939"/>
        <dbReference type="Rhea" id="RHEA-COMP:14378"/>
        <dbReference type="ChEBI" id="CHEBI:15378"/>
        <dbReference type="ChEBI" id="CHEBI:24646"/>
        <dbReference type="ChEBI" id="CHEBI:132124"/>
        <dbReference type="ChEBI" id="CHEBI:133980"/>
        <dbReference type="ChEBI" id="CHEBI:139511"/>
    </reaction>
</comment>
<dbReference type="Gene3D" id="2.30.110.10">
    <property type="entry name" value="Electron Transport, Fmn-binding Protein, Chain A"/>
    <property type="match status" value="1"/>
</dbReference>
<sequence length="140" mass="15319">MTEFNDRVIAEFRARRGHVGAWGTNLVLIHHRGVRTGTARVNPAMSLRDGDGWLVVGSAKGAPRDPAWTVNLRAHPDTEIEVAIDGDIATVPVRAVELAGQEREAAFARFVEMAPAFASYQAKAPRPLPVIRFVRRGPES</sequence>
<organism evidence="3 4">
    <name type="scientific">Actinomadura bangladeshensis</name>
    <dbReference type="NCBI Taxonomy" id="453573"/>
    <lineage>
        <taxon>Bacteria</taxon>
        <taxon>Bacillati</taxon>
        <taxon>Actinomycetota</taxon>
        <taxon>Actinomycetes</taxon>
        <taxon>Streptosporangiales</taxon>
        <taxon>Thermomonosporaceae</taxon>
        <taxon>Actinomadura</taxon>
    </lineage>
</organism>